<organism evidence="3 4">
    <name type="scientific">Klebsiella pneumoniae</name>
    <dbReference type="NCBI Taxonomy" id="573"/>
    <lineage>
        <taxon>Bacteria</taxon>
        <taxon>Pseudomonadati</taxon>
        <taxon>Pseudomonadota</taxon>
        <taxon>Gammaproteobacteria</taxon>
        <taxon>Enterobacterales</taxon>
        <taxon>Enterobacteriaceae</taxon>
        <taxon>Klebsiella/Raoultella group</taxon>
        <taxon>Klebsiella</taxon>
        <taxon>Klebsiella pneumoniae complex</taxon>
    </lineage>
</organism>
<evidence type="ECO:0000313" key="3">
    <source>
        <dbReference type="EMBL" id="KII02341.1"/>
    </source>
</evidence>
<sequence>MVAKSIVDIDVNDDKFVAFMERFREYQSALDDLPEAWRVAAVGIGESSKQTEKAKGETKELGAEFNAVAEAILTINSGIDRLNTNLEDSKKKQDEFNKSTRSAKGFLSDATKDAKSLAGHIKEATASLLSWGGIVGIFTGVLGVGGLFGINRLAATTGAQRFTSLGLGTSIGALDSTAINYQKALGNPAGTLGAIRDSQMDLSKRWTFQAMGINNPDQDPAKLLPQMIRNARDIFVQNGSTLQGAQAHGLTNFVTLDDLNRFKNMSDEEITAMEKRAQQDARMLQITDQQARQWQDFNVQLDYSSQSIRNTFVRGLGPLTPQLSKLSDALAGAIDTVLKSPELGKWIDALAGGIERFGNYLASPAFTSDVESFMSGVKKLALTIMDVIGLFTGEISISDFAKKHSTILSNDVKTDSSGNHFVKGGLSDPDTPAGAKWLTRHLYSWSGTAPKEYDQYFLDAANKYNVDPRWLKAIAAGESSWDQNAVSKAGAKGLMQVMPGNFQPGENPFDPRDNIMAGARVFKDGLDWASRNAGGDFDEALRYYNGGVRRGSAENRAYPGRIREKYAAMYGAPKNNDASGVDSSEIAKNTSKTNQLLQQIVDKNGNGSREIVVYNNTGGNAIVSGALLSGVR</sequence>
<dbReference type="SUPFAM" id="SSF53955">
    <property type="entry name" value="Lysozyme-like"/>
    <property type="match status" value="1"/>
</dbReference>
<protein>
    <submittedName>
        <fullName evidence="3">Transglycosylase</fullName>
    </submittedName>
</protein>
<comment type="similarity">
    <text evidence="1">Belongs to the transglycosylase Slt family.</text>
</comment>
<gene>
    <name evidence="3" type="ORF">LS45_23115</name>
</gene>
<dbReference type="RefSeq" id="WP_042632545.1">
    <property type="nucleotide sequence ID" value="NZ_JRRF01000021.1"/>
</dbReference>
<dbReference type="Proteomes" id="UP000031820">
    <property type="component" value="Unassembled WGS sequence"/>
</dbReference>
<evidence type="ECO:0000259" key="2">
    <source>
        <dbReference type="Pfam" id="PF01464"/>
    </source>
</evidence>
<dbReference type="EMBL" id="JRRF01000021">
    <property type="protein sequence ID" value="KII02341.1"/>
    <property type="molecule type" value="Genomic_DNA"/>
</dbReference>
<proteinExistence type="inferred from homology"/>
<name>A0AAW3FVE7_KLEPN</name>
<dbReference type="PANTHER" id="PTHR37423:SF2">
    <property type="entry name" value="MEMBRANE-BOUND LYTIC MUREIN TRANSGLYCOSYLASE C"/>
    <property type="match status" value="1"/>
</dbReference>
<dbReference type="Pfam" id="PF01464">
    <property type="entry name" value="SLT"/>
    <property type="match status" value="1"/>
</dbReference>
<dbReference type="AlphaFoldDB" id="A0AAW3FVE7"/>
<dbReference type="InterPro" id="IPR023346">
    <property type="entry name" value="Lysozyme-like_dom_sf"/>
</dbReference>
<feature type="domain" description="Transglycosylase SLT" evidence="2">
    <location>
        <begin position="456"/>
        <end position="551"/>
    </location>
</feature>
<evidence type="ECO:0000256" key="1">
    <source>
        <dbReference type="ARBA" id="ARBA00007734"/>
    </source>
</evidence>
<comment type="caution">
    <text evidence="3">The sequence shown here is derived from an EMBL/GenBank/DDBJ whole genome shotgun (WGS) entry which is preliminary data.</text>
</comment>
<dbReference type="CDD" id="cd00254">
    <property type="entry name" value="LT-like"/>
    <property type="match status" value="1"/>
</dbReference>
<evidence type="ECO:0000313" key="4">
    <source>
        <dbReference type="Proteomes" id="UP000031820"/>
    </source>
</evidence>
<dbReference type="Gene3D" id="1.10.530.10">
    <property type="match status" value="1"/>
</dbReference>
<dbReference type="InterPro" id="IPR008258">
    <property type="entry name" value="Transglycosylase_SLT_dom_1"/>
</dbReference>
<dbReference type="PANTHER" id="PTHR37423">
    <property type="entry name" value="SOLUBLE LYTIC MUREIN TRANSGLYCOSYLASE-RELATED"/>
    <property type="match status" value="1"/>
</dbReference>
<accession>A0AAW3FVE7</accession>
<reference evidence="3 4" key="1">
    <citation type="submission" date="2014-10" db="EMBL/GenBank/DDBJ databases">
        <title>Plasmid movement, recombination, and chromosomal integration amongst multidrug resistant commensal Escherichia coli clones within a single commercial turkey flock.</title>
        <authorList>
            <person name="Lang K."/>
            <person name="Dorn K."/>
            <person name="Danzeisen J."/>
            <person name="Johnson T."/>
        </authorList>
    </citation>
    <scope>NUCLEOTIDE SEQUENCE [LARGE SCALE GENOMIC DNA]</scope>
    <source>
        <strain evidence="3 4">UMNturkey9</strain>
    </source>
</reference>